<dbReference type="InterPro" id="IPR011006">
    <property type="entry name" value="CheY-like_superfamily"/>
</dbReference>
<reference evidence="7 8" key="1">
    <citation type="journal article" date="2023" name="Genome Announc.">
        <title>Pan-Genome Analyses of the Genus Cohnella and Proposal of the Novel Species Cohnella silvisoli sp. nov., Isolated from Forest Soil.</title>
        <authorList>
            <person name="Wang C."/>
            <person name="Mao L."/>
            <person name="Bao G."/>
            <person name="Zhu H."/>
        </authorList>
    </citation>
    <scope>NUCLEOTIDE SEQUENCE [LARGE SCALE GENOMIC DNA]</scope>
    <source>
        <strain evidence="7 8">NL03-T5-1</strain>
    </source>
</reference>
<evidence type="ECO:0000256" key="1">
    <source>
        <dbReference type="ARBA" id="ARBA00023015"/>
    </source>
</evidence>
<keyword evidence="3" id="KW-0804">Transcription</keyword>
<evidence type="ECO:0000256" key="2">
    <source>
        <dbReference type="ARBA" id="ARBA00023125"/>
    </source>
</evidence>
<dbReference type="PROSITE" id="PS01124">
    <property type="entry name" value="HTH_ARAC_FAMILY_2"/>
    <property type="match status" value="1"/>
</dbReference>
<comment type="caution">
    <text evidence="7">The sequence shown here is derived from an EMBL/GenBank/DDBJ whole genome shotgun (WGS) entry which is preliminary data.</text>
</comment>
<dbReference type="SMART" id="SM00342">
    <property type="entry name" value="HTH_ARAC"/>
    <property type="match status" value="1"/>
</dbReference>
<evidence type="ECO:0000313" key="7">
    <source>
        <dbReference type="EMBL" id="MEQ4486602.1"/>
    </source>
</evidence>
<keyword evidence="8" id="KW-1185">Reference proteome</keyword>
<keyword evidence="4" id="KW-0597">Phosphoprotein</keyword>
<evidence type="ECO:0000256" key="4">
    <source>
        <dbReference type="PROSITE-ProRule" id="PRU00169"/>
    </source>
</evidence>
<dbReference type="InterPro" id="IPR009057">
    <property type="entry name" value="Homeodomain-like_sf"/>
</dbReference>
<evidence type="ECO:0000259" key="5">
    <source>
        <dbReference type="PROSITE" id="PS01124"/>
    </source>
</evidence>
<feature type="modified residue" description="4-aspartylphosphate" evidence="4">
    <location>
        <position position="55"/>
    </location>
</feature>
<keyword evidence="1" id="KW-0805">Transcription regulation</keyword>
<dbReference type="Gene3D" id="3.40.50.2300">
    <property type="match status" value="1"/>
</dbReference>
<dbReference type="InterPro" id="IPR018062">
    <property type="entry name" value="HTH_AraC-typ_CS"/>
</dbReference>
<dbReference type="PROSITE" id="PS00041">
    <property type="entry name" value="HTH_ARAC_FAMILY_1"/>
    <property type="match status" value="1"/>
</dbReference>
<keyword evidence="2" id="KW-0238">DNA-binding</keyword>
<dbReference type="SMART" id="SM00448">
    <property type="entry name" value="REC"/>
    <property type="match status" value="1"/>
</dbReference>
<organism evidence="7 8">
    <name type="scientific">Cohnella silvisoli</name>
    <dbReference type="NCBI Taxonomy" id="2873699"/>
    <lineage>
        <taxon>Bacteria</taxon>
        <taxon>Bacillati</taxon>
        <taxon>Bacillota</taxon>
        <taxon>Bacilli</taxon>
        <taxon>Bacillales</taxon>
        <taxon>Paenibacillaceae</taxon>
        <taxon>Cohnella</taxon>
    </lineage>
</organism>
<dbReference type="RefSeq" id="WP_232189606.1">
    <property type="nucleotide sequence ID" value="NZ_JAIOAP010000021.1"/>
</dbReference>
<dbReference type="InterPro" id="IPR001789">
    <property type="entry name" value="Sig_transdc_resp-reg_receiver"/>
</dbReference>
<name>A0ABV1L3L5_9BACL</name>
<evidence type="ECO:0000259" key="6">
    <source>
        <dbReference type="PROSITE" id="PS50110"/>
    </source>
</evidence>
<feature type="domain" description="Response regulatory" evidence="6">
    <location>
        <begin position="4"/>
        <end position="120"/>
    </location>
</feature>
<gene>
    <name evidence="7" type="ORF">QJS35_29930</name>
</gene>
<dbReference type="Pfam" id="PF12833">
    <property type="entry name" value="HTH_18"/>
    <property type="match status" value="1"/>
</dbReference>
<protein>
    <submittedName>
        <fullName evidence="7">Response regulator</fullName>
    </submittedName>
</protein>
<proteinExistence type="predicted"/>
<dbReference type="PANTHER" id="PTHR43280">
    <property type="entry name" value="ARAC-FAMILY TRANSCRIPTIONAL REGULATOR"/>
    <property type="match status" value="1"/>
</dbReference>
<feature type="domain" description="HTH araC/xylS-type" evidence="5">
    <location>
        <begin position="172"/>
        <end position="270"/>
    </location>
</feature>
<sequence>MLFTILLVDDQPIEIETIRLLIERNGLPLRVADAKNGEDALRYLEKNQVDILFTDIRMPFMDGLALSRRALELHEDLKVIIYSAYGEFDYAKQAIQLRVFDYTLKPINVNQFLKLMHKVIAECEQDRLERERQAYWAALEKKTLQPFQLQLQHAHSFATFEEGDETNRKVIDEVVQHVRANYGAELNVEFLAQKVFLSPSYLSALFKKKTGKSLNKFITETRLDIAKSLLLNTNMKIVDISSAVGYANPSYLTLLFKSSSGLTPAQFRERGGAER</sequence>
<evidence type="ECO:0000256" key="3">
    <source>
        <dbReference type="ARBA" id="ARBA00023163"/>
    </source>
</evidence>
<dbReference type="CDD" id="cd17536">
    <property type="entry name" value="REC_YesN-like"/>
    <property type="match status" value="1"/>
</dbReference>
<dbReference type="SUPFAM" id="SSF46689">
    <property type="entry name" value="Homeodomain-like"/>
    <property type="match status" value="2"/>
</dbReference>
<evidence type="ECO:0000313" key="8">
    <source>
        <dbReference type="Proteomes" id="UP001493487"/>
    </source>
</evidence>
<dbReference type="SUPFAM" id="SSF52172">
    <property type="entry name" value="CheY-like"/>
    <property type="match status" value="1"/>
</dbReference>
<dbReference type="InterPro" id="IPR018060">
    <property type="entry name" value="HTH_AraC"/>
</dbReference>
<dbReference type="PROSITE" id="PS50110">
    <property type="entry name" value="RESPONSE_REGULATORY"/>
    <property type="match status" value="1"/>
</dbReference>
<dbReference type="PANTHER" id="PTHR43280:SF2">
    <property type="entry name" value="HTH-TYPE TRANSCRIPTIONAL REGULATOR EXSA"/>
    <property type="match status" value="1"/>
</dbReference>
<dbReference type="Proteomes" id="UP001493487">
    <property type="component" value="Unassembled WGS sequence"/>
</dbReference>
<accession>A0ABV1L3L5</accession>
<dbReference type="Gene3D" id="1.10.10.60">
    <property type="entry name" value="Homeodomain-like"/>
    <property type="match status" value="2"/>
</dbReference>
<dbReference type="Pfam" id="PF00072">
    <property type="entry name" value="Response_reg"/>
    <property type="match status" value="1"/>
</dbReference>
<dbReference type="EMBL" id="JASKHM010000023">
    <property type="protein sequence ID" value="MEQ4486602.1"/>
    <property type="molecule type" value="Genomic_DNA"/>
</dbReference>